<dbReference type="InterPro" id="IPR056587">
    <property type="entry name" value="EF_EFCAB10_C"/>
</dbReference>
<dbReference type="CDD" id="cd22976">
    <property type="entry name" value="DD_EFCAB10"/>
    <property type="match status" value="1"/>
</dbReference>
<dbReference type="AlphaFoldDB" id="A0AAD5TXM2"/>
<dbReference type="InterPro" id="IPR011992">
    <property type="entry name" value="EF-hand-dom_pair"/>
</dbReference>
<accession>A0AAD5TXM2</accession>
<gene>
    <name evidence="2" type="primary">EFCAB10</name>
    <name evidence="2" type="ORF">HK099_006632</name>
</gene>
<protein>
    <submittedName>
        <fullName evidence="2">EF-hand calcium-binding domain-containing protein 10</fullName>
    </submittedName>
</protein>
<evidence type="ECO:0000313" key="3">
    <source>
        <dbReference type="Proteomes" id="UP001211065"/>
    </source>
</evidence>
<organism evidence="2 3">
    <name type="scientific">Clydaea vesicula</name>
    <dbReference type="NCBI Taxonomy" id="447962"/>
    <lineage>
        <taxon>Eukaryota</taxon>
        <taxon>Fungi</taxon>
        <taxon>Fungi incertae sedis</taxon>
        <taxon>Chytridiomycota</taxon>
        <taxon>Chytridiomycota incertae sedis</taxon>
        <taxon>Chytridiomycetes</taxon>
        <taxon>Lobulomycetales</taxon>
        <taxon>Lobulomycetaceae</taxon>
        <taxon>Clydaea</taxon>
    </lineage>
</organism>
<dbReference type="InterPro" id="IPR002048">
    <property type="entry name" value="EF_hand_dom"/>
</dbReference>
<dbReference type="SUPFAM" id="SSF47473">
    <property type="entry name" value="EF-hand"/>
    <property type="match status" value="1"/>
</dbReference>
<dbReference type="EMBL" id="JADGJW010000587">
    <property type="protein sequence ID" value="KAJ3214849.1"/>
    <property type="molecule type" value="Genomic_DNA"/>
</dbReference>
<dbReference type="InterPro" id="IPR039879">
    <property type="entry name" value="EFC10"/>
</dbReference>
<dbReference type="InterPro" id="IPR049760">
    <property type="entry name" value="DD_EFCAB10"/>
</dbReference>
<dbReference type="SUPFAM" id="SSF47391">
    <property type="entry name" value="Dimerization-anchoring domain of cAMP-dependent PK regulatory subunit"/>
    <property type="match status" value="1"/>
</dbReference>
<feature type="domain" description="EF-hand" evidence="1">
    <location>
        <begin position="70"/>
        <end position="105"/>
    </location>
</feature>
<sequence>MAVKPAAALKISKQLDESEEYLKQKKVKQLIQTLASSVLFHEPENVKEFMIKLLEEMKTYKARGQSYPFFSKDDIIAHFKVLDVTGKGYITTQQYIEGLKTIGIPNVNVNPKGSLQNKISCEVYVADA</sequence>
<dbReference type="PANTHER" id="PTHR21847:SF1">
    <property type="entry name" value="EF-HAND CALCIUM-BINDING DOMAIN-CONTAINING PROTEIN 10"/>
    <property type="match status" value="1"/>
</dbReference>
<dbReference type="PROSITE" id="PS50222">
    <property type="entry name" value="EF_HAND_2"/>
    <property type="match status" value="1"/>
</dbReference>
<dbReference type="Proteomes" id="UP001211065">
    <property type="component" value="Unassembled WGS sequence"/>
</dbReference>
<dbReference type="GO" id="GO:0005509">
    <property type="term" value="F:calcium ion binding"/>
    <property type="evidence" value="ECO:0007669"/>
    <property type="project" value="InterPro"/>
</dbReference>
<keyword evidence="3" id="KW-1185">Reference proteome</keyword>
<comment type="caution">
    <text evidence="2">The sequence shown here is derived from an EMBL/GenBank/DDBJ whole genome shotgun (WGS) entry which is preliminary data.</text>
</comment>
<dbReference type="PANTHER" id="PTHR21847">
    <property type="entry name" value="EF-HAND CALCIUM-BINDING DOMAIN-CONTAINING PROTEIN 10"/>
    <property type="match status" value="1"/>
</dbReference>
<name>A0AAD5TXM2_9FUNG</name>
<dbReference type="Pfam" id="PF24548">
    <property type="entry name" value="EF_EFCAB10_C"/>
    <property type="match status" value="1"/>
</dbReference>
<evidence type="ECO:0000313" key="2">
    <source>
        <dbReference type="EMBL" id="KAJ3214849.1"/>
    </source>
</evidence>
<reference evidence="2" key="1">
    <citation type="submission" date="2020-05" db="EMBL/GenBank/DDBJ databases">
        <title>Phylogenomic resolution of chytrid fungi.</title>
        <authorList>
            <person name="Stajich J.E."/>
            <person name="Amses K."/>
            <person name="Simmons R."/>
            <person name="Seto K."/>
            <person name="Myers J."/>
            <person name="Bonds A."/>
            <person name="Quandt C.A."/>
            <person name="Barry K."/>
            <person name="Liu P."/>
            <person name="Grigoriev I."/>
            <person name="Longcore J.E."/>
            <person name="James T.Y."/>
        </authorList>
    </citation>
    <scope>NUCLEOTIDE SEQUENCE</scope>
    <source>
        <strain evidence="2">JEL0476</strain>
    </source>
</reference>
<evidence type="ECO:0000259" key="1">
    <source>
        <dbReference type="PROSITE" id="PS50222"/>
    </source>
</evidence>
<proteinExistence type="predicted"/>